<evidence type="ECO:0000313" key="7">
    <source>
        <dbReference type="EMBL" id="PNU00066.1"/>
    </source>
</evidence>
<accession>A0A2K2F5B7</accession>
<dbReference type="SUPFAM" id="SSF48300">
    <property type="entry name" value="Ribosomal protein L7/12, oligomerisation (N-terminal) domain"/>
    <property type="match status" value="1"/>
</dbReference>
<dbReference type="CDD" id="cd00387">
    <property type="entry name" value="Ribosomal_L7_L12"/>
    <property type="match status" value="1"/>
</dbReference>
<dbReference type="PANTHER" id="PTHR45987:SF4">
    <property type="entry name" value="LARGE RIBOSOMAL SUBUNIT PROTEIN BL12M"/>
    <property type="match status" value="1"/>
</dbReference>
<dbReference type="KEGG" id="cthd:CDO33_15565"/>
<dbReference type="Gene3D" id="1.20.5.710">
    <property type="entry name" value="Single helix bin"/>
    <property type="match status" value="1"/>
</dbReference>
<comment type="caution">
    <text evidence="7">The sequence shown here is derived from an EMBL/GenBank/DDBJ whole genome shotgun (WGS) entry which is preliminary data.</text>
</comment>
<dbReference type="GO" id="GO:0003729">
    <property type="term" value="F:mRNA binding"/>
    <property type="evidence" value="ECO:0007669"/>
    <property type="project" value="TreeGrafter"/>
</dbReference>
<dbReference type="SUPFAM" id="SSF54736">
    <property type="entry name" value="ClpS-like"/>
    <property type="match status" value="1"/>
</dbReference>
<keyword evidence="8" id="KW-1185">Reference proteome</keyword>
<dbReference type="InterPro" id="IPR008932">
    <property type="entry name" value="Ribosomal_bL12_oligo"/>
</dbReference>
<dbReference type="Pfam" id="PF00542">
    <property type="entry name" value="Ribosomal_L12"/>
    <property type="match status" value="1"/>
</dbReference>
<dbReference type="AlphaFoldDB" id="A0A2K2F5B7"/>
<comment type="subunit">
    <text evidence="4">Homodimer. Part of the ribosomal stalk of the 50S ribosomal subunit. Forms a multimeric L10(L12)X complex, where L10 forms an elongated spine to which 2 to 4 L12 dimers bind in a sequential fashion. Binds GTP-bound translation factors.</text>
</comment>
<dbReference type="PANTHER" id="PTHR45987">
    <property type="entry name" value="39S RIBOSOMAL PROTEIN L12"/>
    <property type="match status" value="1"/>
</dbReference>
<dbReference type="GO" id="GO:0022625">
    <property type="term" value="C:cytosolic large ribosomal subunit"/>
    <property type="evidence" value="ECO:0007669"/>
    <property type="project" value="TreeGrafter"/>
</dbReference>
<name>A0A2K2F5B7_9CLOT</name>
<dbReference type="InterPro" id="IPR000206">
    <property type="entry name" value="Ribosomal_bL12"/>
</dbReference>
<proteinExistence type="inferred from homology"/>
<evidence type="ECO:0000259" key="5">
    <source>
        <dbReference type="Pfam" id="PF00542"/>
    </source>
</evidence>
<dbReference type="RefSeq" id="WP_103081002.1">
    <property type="nucleotide sequence ID" value="NZ_CP021850.1"/>
</dbReference>
<evidence type="ECO:0000259" key="6">
    <source>
        <dbReference type="Pfam" id="PF16320"/>
    </source>
</evidence>
<dbReference type="EMBL" id="NIOJ01000013">
    <property type="protein sequence ID" value="PNU00066.1"/>
    <property type="molecule type" value="Genomic_DNA"/>
</dbReference>
<evidence type="ECO:0000256" key="2">
    <source>
        <dbReference type="ARBA" id="ARBA00022980"/>
    </source>
</evidence>
<dbReference type="InterPro" id="IPR014719">
    <property type="entry name" value="Ribosomal_bL12_C/ClpS-like"/>
</dbReference>
<comment type="similarity">
    <text evidence="1 4">Belongs to the bacterial ribosomal protein bL12 family.</text>
</comment>
<reference evidence="7 8" key="1">
    <citation type="submission" date="2017-06" db="EMBL/GenBank/DDBJ databases">
        <title>Investigating the central metabolism of Clostridium thermosuccinogenes.</title>
        <authorList>
            <person name="Koendjbiharie J.G."/>
            <person name="van Kranenburg R."/>
        </authorList>
    </citation>
    <scope>NUCLEOTIDE SEQUENCE [LARGE SCALE GENOMIC DNA]</scope>
    <source>
        <strain evidence="7 8">DSM 5806</strain>
    </source>
</reference>
<dbReference type="Proteomes" id="UP000236151">
    <property type="component" value="Unassembled WGS sequence"/>
</dbReference>
<dbReference type="NCBIfam" id="TIGR00855">
    <property type="entry name" value="L12"/>
    <property type="match status" value="1"/>
</dbReference>
<keyword evidence="2 4" id="KW-0689">Ribosomal protein</keyword>
<gene>
    <name evidence="4" type="primary">rplL</name>
    <name evidence="7" type="ORF">CDQ84_06930</name>
</gene>
<evidence type="ECO:0000256" key="4">
    <source>
        <dbReference type="HAMAP-Rule" id="MF_00368"/>
    </source>
</evidence>
<feature type="domain" description="Large ribosomal subunit protein bL12 oligomerization" evidence="6">
    <location>
        <begin position="6"/>
        <end position="52"/>
    </location>
</feature>
<dbReference type="Gene3D" id="3.30.1390.10">
    <property type="match status" value="1"/>
</dbReference>
<dbReference type="OrthoDB" id="9811748at2"/>
<protein>
    <recommendedName>
        <fullName evidence="4">Large ribosomal subunit protein bL12</fullName>
    </recommendedName>
</protein>
<dbReference type="InterPro" id="IPR036235">
    <property type="entry name" value="Ribosomal_bL12_oligo_N_sf"/>
</dbReference>
<dbReference type="InterPro" id="IPR013823">
    <property type="entry name" value="Ribosomal_bL12_C"/>
</dbReference>
<dbReference type="FunFam" id="3.30.1390.10:FF:000001">
    <property type="entry name" value="50S ribosomal protein L7/L12"/>
    <property type="match status" value="1"/>
</dbReference>
<dbReference type="GO" id="GO:0003735">
    <property type="term" value="F:structural constituent of ribosome"/>
    <property type="evidence" value="ECO:0007669"/>
    <property type="project" value="InterPro"/>
</dbReference>
<sequence>MASEKVTKLIEDVKALTVLELSELVKALEEEFGVSAAAPVAVAAAPVAGGAAAPAAEEKTEFNVILKEVGADKIKVIKVVREVTGLGLKEAKDLVDGAPKTLKENVSKEEAASIEAKFKEVGATVEIK</sequence>
<evidence type="ECO:0000256" key="1">
    <source>
        <dbReference type="ARBA" id="ARBA00007197"/>
    </source>
</evidence>
<feature type="domain" description="Large ribosomal subunit protein bL12 C-terminal" evidence="5">
    <location>
        <begin position="62"/>
        <end position="128"/>
    </location>
</feature>
<comment type="function">
    <text evidence="4">Forms part of the ribosomal stalk which helps the ribosome interact with GTP-bound translation factors. Is thus essential for accurate translation.</text>
</comment>
<dbReference type="GO" id="GO:0006412">
    <property type="term" value="P:translation"/>
    <property type="evidence" value="ECO:0007669"/>
    <property type="project" value="UniProtKB-UniRule"/>
</dbReference>
<organism evidence="7 8">
    <name type="scientific">Clostridium thermosuccinogenes</name>
    <dbReference type="NCBI Taxonomy" id="84032"/>
    <lineage>
        <taxon>Bacteria</taxon>
        <taxon>Bacillati</taxon>
        <taxon>Bacillota</taxon>
        <taxon>Clostridia</taxon>
        <taxon>Eubacteriales</taxon>
        <taxon>Clostridiaceae</taxon>
        <taxon>Clostridium</taxon>
    </lineage>
</organism>
<dbReference type="HAMAP" id="MF_00368">
    <property type="entry name" value="Ribosomal_bL12"/>
    <property type="match status" value="1"/>
</dbReference>
<evidence type="ECO:0000313" key="8">
    <source>
        <dbReference type="Proteomes" id="UP000236151"/>
    </source>
</evidence>
<dbReference type="Pfam" id="PF16320">
    <property type="entry name" value="Ribosomal_L12_N"/>
    <property type="match status" value="1"/>
</dbReference>
<keyword evidence="3 4" id="KW-0687">Ribonucleoprotein</keyword>
<evidence type="ECO:0000256" key="3">
    <source>
        <dbReference type="ARBA" id="ARBA00023274"/>
    </source>
</evidence>